<organism evidence="2 3">
    <name type="scientific">Seminavis robusta</name>
    <dbReference type="NCBI Taxonomy" id="568900"/>
    <lineage>
        <taxon>Eukaryota</taxon>
        <taxon>Sar</taxon>
        <taxon>Stramenopiles</taxon>
        <taxon>Ochrophyta</taxon>
        <taxon>Bacillariophyta</taxon>
        <taxon>Bacillariophyceae</taxon>
        <taxon>Bacillariophycidae</taxon>
        <taxon>Naviculales</taxon>
        <taxon>Naviculaceae</taxon>
        <taxon>Seminavis</taxon>
    </lineage>
</organism>
<evidence type="ECO:0000313" key="3">
    <source>
        <dbReference type="Proteomes" id="UP001153069"/>
    </source>
</evidence>
<accession>A0A9N8HX19</accession>
<gene>
    <name evidence="2" type="ORF">SEMRO_2888_G339440.1</name>
</gene>
<comment type="caution">
    <text evidence="2">The sequence shown here is derived from an EMBL/GenBank/DDBJ whole genome shotgun (WGS) entry which is preliminary data.</text>
</comment>
<protein>
    <submittedName>
        <fullName evidence="2">Glutathione Stransferase</fullName>
    </submittedName>
</protein>
<dbReference type="EMBL" id="CAICTM010002886">
    <property type="protein sequence ID" value="CAB9530453.1"/>
    <property type="molecule type" value="Genomic_DNA"/>
</dbReference>
<feature type="compositionally biased region" description="Polar residues" evidence="1">
    <location>
        <begin position="17"/>
        <end position="27"/>
    </location>
</feature>
<dbReference type="Proteomes" id="UP001153069">
    <property type="component" value="Unassembled WGS sequence"/>
</dbReference>
<evidence type="ECO:0000313" key="2">
    <source>
        <dbReference type="EMBL" id="CAB9530453.1"/>
    </source>
</evidence>
<reference evidence="2" key="1">
    <citation type="submission" date="2020-06" db="EMBL/GenBank/DDBJ databases">
        <authorList>
            <consortium name="Plant Systems Biology data submission"/>
        </authorList>
    </citation>
    <scope>NUCLEOTIDE SEQUENCE</scope>
    <source>
        <strain evidence="2">D6</strain>
    </source>
</reference>
<evidence type="ECO:0000256" key="1">
    <source>
        <dbReference type="SAM" id="MobiDB-lite"/>
    </source>
</evidence>
<dbReference type="AlphaFoldDB" id="A0A9N8HX19"/>
<proteinExistence type="predicted"/>
<name>A0A9N8HX19_9STRA</name>
<feature type="region of interest" description="Disordered" evidence="1">
    <location>
        <begin position="1"/>
        <end position="30"/>
    </location>
</feature>
<sequence>MSTSTQDKNDDLVQSVAGVTSDDQTNAAERRAKGEFVRGISTARNWISGEQGAMFPPAKIAITSTSPIIVPGVIVSCWAEPLWDWKMSSQWMLLSQSLQEDEPQGSQLVEILSGRTNITHEYRSLYQV</sequence>
<keyword evidence="3" id="KW-1185">Reference proteome</keyword>